<dbReference type="EMBL" id="ML170198">
    <property type="protein sequence ID" value="TDL19303.1"/>
    <property type="molecule type" value="Genomic_DNA"/>
</dbReference>
<gene>
    <name evidence="2" type="ORF">BD410DRAFT_444495</name>
</gene>
<keyword evidence="1" id="KW-1133">Transmembrane helix</keyword>
<reference evidence="2 3" key="1">
    <citation type="submission" date="2018-06" db="EMBL/GenBank/DDBJ databases">
        <title>A transcriptomic atlas of mushroom development highlights an independent origin of complex multicellularity.</title>
        <authorList>
            <consortium name="DOE Joint Genome Institute"/>
            <person name="Krizsan K."/>
            <person name="Almasi E."/>
            <person name="Merenyi Z."/>
            <person name="Sahu N."/>
            <person name="Viragh M."/>
            <person name="Koszo T."/>
            <person name="Mondo S."/>
            <person name="Kiss B."/>
            <person name="Balint B."/>
            <person name="Kues U."/>
            <person name="Barry K."/>
            <person name="Hegedus J.C."/>
            <person name="Henrissat B."/>
            <person name="Johnson J."/>
            <person name="Lipzen A."/>
            <person name="Ohm R."/>
            <person name="Nagy I."/>
            <person name="Pangilinan J."/>
            <person name="Yan J."/>
            <person name="Xiong Y."/>
            <person name="Grigoriev I.V."/>
            <person name="Hibbett D.S."/>
            <person name="Nagy L.G."/>
        </authorList>
    </citation>
    <scope>NUCLEOTIDE SEQUENCE [LARGE SCALE GENOMIC DNA]</scope>
    <source>
        <strain evidence="2 3">SZMC22713</strain>
    </source>
</reference>
<keyword evidence="1" id="KW-0472">Membrane</keyword>
<sequence>MSSDAEAGVFVGGGEWVTDCVMGVDEEHDRQQQHAEEMEVPSRVWIGGRMRRGECVFRLLLLLLFRLLHLAPLPYARPPPPALHGQHHCHPLDLSHQGLISHFFSDAMALTLLLLVSYLIISFLCCSFTYYSVRSPYFHCSSPYAKNRCNNEKFSFCL</sequence>
<evidence type="ECO:0000313" key="3">
    <source>
        <dbReference type="Proteomes" id="UP000294933"/>
    </source>
</evidence>
<evidence type="ECO:0000256" key="1">
    <source>
        <dbReference type="SAM" id="Phobius"/>
    </source>
</evidence>
<name>A0A4Y7PV71_9AGAM</name>
<dbReference type="Proteomes" id="UP000294933">
    <property type="component" value="Unassembled WGS sequence"/>
</dbReference>
<evidence type="ECO:0000313" key="2">
    <source>
        <dbReference type="EMBL" id="TDL19303.1"/>
    </source>
</evidence>
<feature type="transmembrane region" description="Helical" evidence="1">
    <location>
        <begin position="55"/>
        <end position="75"/>
    </location>
</feature>
<proteinExistence type="predicted"/>
<protein>
    <submittedName>
        <fullName evidence="2">Uncharacterized protein</fullName>
    </submittedName>
</protein>
<dbReference type="AlphaFoldDB" id="A0A4Y7PV71"/>
<accession>A0A4Y7PV71</accession>
<keyword evidence="3" id="KW-1185">Reference proteome</keyword>
<dbReference type="VEuPathDB" id="FungiDB:BD410DRAFT_444495"/>
<feature type="transmembrane region" description="Helical" evidence="1">
    <location>
        <begin position="107"/>
        <end position="131"/>
    </location>
</feature>
<organism evidence="2 3">
    <name type="scientific">Rickenella mellea</name>
    <dbReference type="NCBI Taxonomy" id="50990"/>
    <lineage>
        <taxon>Eukaryota</taxon>
        <taxon>Fungi</taxon>
        <taxon>Dikarya</taxon>
        <taxon>Basidiomycota</taxon>
        <taxon>Agaricomycotina</taxon>
        <taxon>Agaricomycetes</taxon>
        <taxon>Hymenochaetales</taxon>
        <taxon>Rickenellaceae</taxon>
        <taxon>Rickenella</taxon>
    </lineage>
</organism>
<keyword evidence="1" id="KW-0812">Transmembrane</keyword>